<feature type="compositionally biased region" description="Low complexity" evidence="1">
    <location>
        <begin position="59"/>
        <end position="75"/>
    </location>
</feature>
<proteinExistence type="predicted"/>
<gene>
    <name evidence="2" type="ORF">BXZ70DRAFT_1004486</name>
</gene>
<accession>A0A8K0UXT9</accession>
<evidence type="ECO:0000256" key="1">
    <source>
        <dbReference type="SAM" id="MobiDB-lite"/>
    </source>
</evidence>
<comment type="caution">
    <text evidence="2">The sequence shown here is derived from an EMBL/GenBank/DDBJ whole genome shotgun (WGS) entry which is preliminary data.</text>
</comment>
<dbReference type="Proteomes" id="UP000813824">
    <property type="component" value="Unassembled WGS sequence"/>
</dbReference>
<feature type="compositionally biased region" description="Basic residues" evidence="1">
    <location>
        <begin position="237"/>
        <end position="247"/>
    </location>
</feature>
<reference evidence="2" key="1">
    <citation type="journal article" date="2021" name="New Phytol.">
        <title>Evolutionary innovations through gain and loss of genes in the ectomycorrhizal Boletales.</title>
        <authorList>
            <person name="Wu G."/>
            <person name="Miyauchi S."/>
            <person name="Morin E."/>
            <person name="Kuo A."/>
            <person name="Drula E."/>
            <person name="Varga T."/>
            <person name="Kohler A."/>
            <person name="Feng B."/>
            <person name="Cao Y."/>
            <person name="Lipzen A."/>
            <person name="Daum C."/>
            <person name="Hundley H."/>
            <person name="Pangilinan J."/>
            <person name="Johnson J."/>
            <person name="Barry K."/>
            <person name="LaButti K."/>
            <person name="Ng V."/>
            <person name="Ahrendt S."/>
            <person name="Min B."/>
            <person name="Choi I.G."/>
            <person name="Park H."/>
            <person name="Plett J.M."/>
            <person name="Magnuson J."/>
            <person name="Spatafora J.W."/>
            <person name="Nagy L.G."/>
            <person name="Henrissat B."/>
            <person name="Grigoriev I.V."/>
            <person name="Yang Z.L."/>
            <person name="Xu J."/>
            <person name="Martin F.M."/>
        </authorList>
    </citation>
    <scope>NUCLEOTIDE SEQUENCE</scope>
    <source>
        <strain evidence="2">KKN 215</strain>
    </source>
</reference>
<sequence length="284" mass="30595">MTALPSFVELMASLGIDSDRPDIKDSPAHAHHSRSSSYSSTSSVLSRGSASNLPHSQGSPSPSILISRHPSSSSLNRDGDAERRRSRSRYSPYSPSISHMRRGSVPTLSAGEIEGQQQPSRALSTSPVPNLTTRSVGRRSSALGLGGSNRRPEKLSLVDGDFIANTPISTFVRRKTPQSSPISPTFPHRKRSTSPSAPVLIPQLPTFIFPQLPTISGGSSPSSDSEDDPMDAPLPRVVRRRLHHSKLSVKQLRASRRSDSNISLGRSTQLDPAPMDVQRLTSVA</sequence>
<name>A0A8K0UXT9_9AGAR</name>
<organism evidence="2 3">
    <name type="scientific">Cristinia sonorae</name>
    <dbReference type="NCBI Taxonomy" id="1940300"/>
    <lineage>
        <taxon>Eukaryota</taxon>
        <taxon>Fungi</taxon>
        <taxon>Dikarya</taxon>
        <taxon>Basidiomycota</taxon>
        <taxon>Agaricomycotina</taxon>
        <taxon>Agaricomycetes</taxon>
        <taxon>Agaricomycetidae</taxon>
        <taxon>Agaricales</taxon>
        <taxon>Pleurotineae</taxon>
        <taxon>Stephanosporaceae</taxon>
        <taxon>Cristinia</taxon>
    </lineage>
</organism>
<feature type="compositionally biased region" description="Polar residues" evidence="1">
    <location>
        <begin position="115"/>
        <end position="133"/>
    </location>
</feature>
<feature type="compositionally biased region" description="Low complexity" evidence="1">
    <location>
        <begin position="134"/>
        <end position="143"/>
    </location>
</feature>
<feature type="region of interest" description="Disordered" evidence="1">
    <location>
        <begin position="173"/>
        <end position="199"/>
    </location>
</feature>
<feature type="compositionally biased region" description="Polar residues" evidence="1">
    <location>
        <begin position="260"/>
        <end position="270"/>
    </location>
</feature>
<feature type="region of interest" description="Disordered" evidence="1">
    <location>
        <begin position="211"/>
        <end position="284"/>
    </location>
</feature>
<dbReference type="OrthoDB" id="3233824at2759"/>
<evidence type="ECO:0000313" key="3">
    <source>
        <dbReference type="Proteomes" id="UP000813824"/>
    </source>
</evidence>
<feature type="compositionally biased region" description="Basic and acidic residues" evidence="1">
    <location>
        <begin position="17"/>
        <end position="28"/>
    </location>
</feature>
<feature type="compositionally biased region" description="Low complexity" evidence="1">
    <location>
        <begin position="35"/>
        <end position="51"/>
    </location>
</feature>
<dbReference type="EMBL" id="JAEVFJ010000003">
    <property type="protein sequence ID" value="KAH8106212.1"/>
    <property type="molecule type" value="Genomic_DNA"/>
</dbReference>
<feature type="region of interest" description="Disordered" evidence="1">
    <location>
        <begin position="16"/>
        <end position="152"/>
    </location>
</feature>
<keyword evidence="3" id="KW-1185">Reference proteome</keyword>
<protein>
    <submittedName>
        <fullName evidence="2">Uncharacterized protein</fullName>
    </submittedName>
</protein>
<dbReference type="AlphaFoldDB" id="A0A8K0UXT9"/>
<evidence type="ECO:0000313" key="2">
    <source>
        <dbReference type="EMBL" id="KAH8106212.1"/>
    </source>
</evidence>